<dbReference type="GO" id="GO:0005737">
    <property type="term" value="C:cytoplasm"/>
    <property type="evidence" value="ECO:0007669"/>
    <property type="project" value="UniProtKB-SubCell"/>
</dbReference>
<comment type="subunit">
    <text evidence="7">Monomer and homodimer.</text>
</comment>
<dbReference type="GO" id="GO:0010468">
    <property type="term" value="P:regulation of gene expression"/>
    <property type="evidence" value="ECO:0007669"/>
    <property type="project" value="TreeGrafter"/>
</dbReference>
<evidence type="ECO:0000256" key="8">
    <source>
        <dbReference type="SAM" id="MobiDB-lite"/>
    </source>
</evidence>
<dbReference type="Proteomes" id="UP000046393">
    <property type="component" value="Unplaced"/>
</dbReference>
<dbReference type="GO" id="GO:0000178">
    <property type="term" value="C:exosome (RNase complex)"/>
    <property type="evidence" value="ECO:0007669"/>
    <property type="project" value="TreeGrafter"/>
</dbReference>
<evidence type="ECO:0000256" key="7">
    <source>
        <dbReference type="RuleBase" id="RU368003"/>
    </source>
</evidence>
<evidence type="ECO:0000256" key="2">
    <source>
        <dbReference type="ARBA" id="ARBA00009154"/>
    </source>
</evidence>
<evidence type="ECO:0000256" key="4">
    <source>
        <dbReference type="ARBA" id="ARBA00022552"/>
    </source>
</evidence>
<keyword evidence="6 7" id="KW-0539">Nucleus</keyword>
<keyword evidence="4 7" id="KW-0698">rRNA processing</keyword>
<keyword evidence="9" id="KW-1185">Reference proteome</keyword>
<sequence>MGESPLIPSEVIEQLRRFNESIVSTEDALEPFLSQKSDERLKLTALEQSRCNLLSVFAINSFYWILLRLKGMNPSKNESLANELKRTQDYMSRLKTAEEKDLAPKINQRAAANFVRNALWEPKDKNEAESNETVIDINDSDRRNDGDEASETVAMISTSEVHDEEAASTSSSTVMTSKRSLSSINPSEPISAKKMKSEISESG</sequence>
<comment type="function">
    <text evidence="7">Plays a role in the recruitment of the exosome to pre-rRNA to mediate the 3'-5' end processing of the 5.8S rRNA.</text>
</comment>
<dbReference type="GO" id="GO:0005730">
    <property type="term" value="C:nucleolus"/>
    <property type="evidence" value="ECO:0007669"/>
    <property type="project" value="UniProtKB-SubCell"/>
</dbReference>
<organism evidence="9 10">
    <name type="scientific">Syphacia muris</name>
    <dbReference type="NCBI Taxonomy" id="451379"/>
    <lineage>
        <taxon>Eukaryota</taxon>
        <taxon>Metazoa</taxon>
        <taxon>Ecdysozoa</taxon>
        <taxon>Nematoda</taxon>
        <taxon>Chromadorea</taxon>
        <taxon>Rhabditida</taxon>
        <taxon>Spirurina</taxon>
        <taxon>Oxyuridomorpha</taxon>
        <taxon>Oxyuroidea</taxon>
        <taxon>Oxyuridae</taxon>
        <taxon>Syphacia</taxon>
    </lineage>
</organism>
<name>A0A0N5AAN1_9BILA</name>
<dbReference type="WBParaSite" id="SMUV_0000120701-mRNA-1">
    <property type="protein sequence ID" value="SMUV_0000120701-mRNA-1"/>
    <property type="gene ID" value="SMUV_0000120701"/>
</dbReference>
<feature type="region of interest" description="Disordered" evidence="8">
    <location>
        <begin position="123"/>
        <end position="203"/>
    </location>
</feature>
<dbReference type="PANTHER" id="PTHR15341:SF3">
    <property type="entry name" value="NUCLEAR NUCLEIC ACID-BINDING PROTEIN C1D"/>
    <property type="match status" value="1"/>
</dbReference>
<evidence type="ECO:0000256" key="1">
    <source>
        <dbReference type="ARBA" id="ARBA00004123"/>
    </source>
</evidence>
<accession>A0A0N5AAN1</accession>
<evidence type="ECO:0000256" key="6">
    <source>
        <dbReference type="ARBA" id="ARBA00023242"/>
    </source>
</evidence>
<dbReference type="PANTHER" id="PTHR15341">
    <property type="entry name" value="SUN-COR STEROID HORMONE RECEPTOR CO-REPRESSOR"/>
    <property type="match status" value="1"/>
</dbReference>
<dbReference type="InterPro" id="IPR011082">
    <property type="entry name" value="Exosome-assoc_fac/DNA_repair"/>
</dbReference>
<keyword evidence="7" id="KW-0963">Cytoplasm</keyword>
<dbReference type="GO" id="GO:0000460">
    <property type="term" value="P:maturation of 5.8S rRNA"/>
    <property type="evidence" value="ECO:0007669"/>
    <property type="project" value="TreeGrafter"/>
</dbReference>
<comment type="subcellular location">
    <subcellularLocation>
        <location evidence="7">Cytoplasm</location>
    </subcellularLocation>
    <subcellularLocation>
        <location evidence="7">Nucleus</location>
        <location evidence="7">Nucleolus</location>
    </subcellularLocation>
    <subcellularLocation>
        <location evidence="1 7">Nucleus</location>
    </subcellularLocation>
</comment>
<evidence type="ECO:0000313" key="9">
    <source>
        <dbReference type="Proteomes" id="UP000046393"/>
    </source>
</evidence>
<evidence type="ECO:0000256" key="3">
    <source>
        <dbReference type="ARBA" id="ARBA00015212"/>
    </source>
</evidence>
<dbReference type="InterPro" id="IPR007146">
    <property type="entry name" value="Sas10/Utp3/C1D"/>
</dbReference>
<dbReference type="STRING" id="451379.A0A0N5AAN1"/>
<dbReference type="GO" id="GO:0003723">
    <property type="term" value="F:RNA binding"/>
    <property type="evidence" value="ECO:0007669"/>
    <property type="project" value="UniProtKB-UniRule"/>
</dbReference>
<feature type="compositionally biased region" description="Low complexity" evidence="8">
    <location>
        <begin position="168"/>
        <end position="183"/>
    </location>
</feature>
<dbReference type="Pfam" id="PF04000">
    <property type="entry name" value="Sas10_Utp3"/>
    <property type="match status" value="1"/>
</dbReference>
<keyword evidence="7" id="KW-0238">DNA-binding</keyword>
<evidence type="ECO:0000256" key="5">
    <source>
        <dbReference type="ARBA" id="ARBA00022884"/>
    </source>
</evidence>
<dbReference type="AlphaFoldDB" id="A0A0N5AAN1"/>
<evidence type="ECO:0000313" key="10">
    <source>
        <dbReference type="WBParaSite" id="SMUV_0000120701-mRNA-1"/>
    </source>
</evidence>
<reference evidence="10" key="1">
    <citation type="submission" date="2017-02" db="UniProtKB">
        <authorList>
            <consortium name="WormBaseParasite"/>
        </authorList>
    </citation>
    <scope>IDENTIFICATION</scope>
</reference>
<proteinExistence type="inferred from homology"/>
<comment type="similarity">
    <text evidence="2 7">Belongs to the C1D family.</text>
</comment>
<protein>
    <recommendedName>
        <fullName evidence="3 7">Nuclear nucleic acid-binding protein C1D</fullName>
    </recommendedName>
</protein>
<dbReference type="GO" id="GO:0003677">
    <property type="term" value="F:DNA binding"/>
    <property type="evidence" value="ECO:0007669"/>
    <property type="project" value="UniProtKB-KW"/>
</dbReference>
<keyword evidence="5 7" id="KW-0694">RNA-binding</keyword>